<dbReference type="InterPro" id="IPR011990">
    <property type="entry name" value="TPR-like_helical_dom_sf"/>
</dbReference>
<evidence type="ECO:0000259" key="4">
    <source>
        <dbReference type="Pfam" id="PF06580"/>
    </source>
</evidence>
<dbReference type="InterPro" id="IPR010559">
    <property type="entry name" value="Sig_transdc_His_kin_internal"/>
</dbReference>
<evidence type="ECO:0000256" key="2">
    <source>
        <dbReference type="SAM" id="Coils"/>
    </source>
</evidence>
<keyword evidence="6" id="KW-1185">Reference proteome</keyword>
<organism evidence="5 6">
    <name type="scientific">Danxiaibacter flavus</name>
    <dbReference type="NCBI Taxonomy" id="3049108"/>
    <lineage>
        <taxon>Bacteria</taxon>
        <taxon>Pseudomonadati</taxon>
        <taxon>Bacteroidota</taxon>
        <taxon>Chitinophagia</taxon>
        <taxon>Chitinophagales</taxon>
        <taxon>Chitinophagaceae</taxon>
        <taxon>Danxiaibacter</taxon>
    </lineage>
</organism>
<feature type="transmembrane region" description="Helical" evidence="3">
    <location>
        <begin position="456"/>
        <end position="475"/>
    </location>
</feature>
<name>A0ABV3ZL45_9BACT</name>
<dbReference type="Proteomes" id="UP001560573">
    <property type="component" value="Unassembled WGS sequence"/>
</dbReference>
<dbReference type="Gene3D" id="3.30.565.10">
    <property type="entry name" value="Histidine kinase-like ATPase, C-terminal domain"/>
    <property type="match status" value="1"/>
</dbReference>
<dbReference type="SUPFAM" id="SSF48452">
    <property type="entry name" value="TPR-like"/>
    <property type="match status" value="1"/>
</dbReference>
<dbReference type="InterPro" id="IPR036890">
    <property type="entry name" value="HATPase_C_sf"/>
</dbReference>
<reference evidence="5 6" key="1">
    <citation type="submission" date="2023-07" db="EMBL/GenBank/DDBJ databases">
        <authorList>
            <person name="Lian W.-H."/>
        </authorList>
    </citation>
    <scope>NUCLEOTIDE SEQUENCE [LARGE SCALE GENOMIC DNA]</scope>
    <source>
        <strain evidence="5 6">SYSU DXS3180</strain>
    </source>
</reference>
<keyword evidence="3" id="KW-1133">Transmembrane helix</keyword>
<feature type="domain" description="Signal transduction histidine kinase internal region" evidence="4">
    <location>
        <begin position="498"/>
        <end position="577"/>
    </location>
</feature>
<keyword evidence="1" id="KW-0802">TPR repeat</keyword>
<evidence type="ECO:0000313" key="5">
    <source>
        <dbReference type="EMBL" id="MEX6690606.1"/>
    </source>
</evidence>
<evidence type="ECO:0000256" key="1">
    <source>
        <dbReference type="PROSITE-ProRule" id="PRU00339"/>
    </source>
</evidence>
<keyword evidence="3" id="KW-0812">Transmembrane</keyword>
<keyword evidence="3" id="KW-0472">Membrane</keyword>
<dbReference type="PANTHER" id="PTHR34220">
    <property type="entry name" value="SENSOR HISTIDINE KINASE YPDA"/>
    <property type="match status" value="1"/>
</dbReference>
<dbReference type="PROSITE" id="PS50005">
    <property type="entry name" value="TPR"/>
    <property type="match status" value="3"/>
</dbReference>
<dbReference type="Pfam" id="PF13424">
    <property type="entry name" value="TPR_12"/>
    <property type="match status" value="3"/>
</dbReference>
<accession>A0ABV3ZL45</accession>
<gene>
    <name evidence="5" type="ORF">QTN47_24050</name>
</gene>
<dbReference type="Pfam" id="PF06580">
    <property type="entry name" value="His_kinase"/>
    <property type="match status" value="1"/>
</dbReference>
<feature type="coiled-coil region" evidence="2">
    <location>
        <begin position="478"/>
        <end position="505"/>
    </location>
</feature>
<dbReference type="RefSeq" id="WP_369332017.1">
    <property type="nucleotide sequence ID" value="NZ_JAULBC010000009.1"/>
</dbReference>
<dbReference type="PANTHER" id="PTHR34220:SF7">
    <property type="entry name" value="SENSOR HISTIDINE KINASE YPDA"/>
    <property type="match status" value="1"/>
</dbReference>
<proteinExistence type="predicted"/>
<sequence>MRQILVITLLFVISIECYSQQKQLDSLLLLLKNQTKEDTVRLSLLNKVAYIYYSLDPARGEAVSDAQISLAQTLNQPLMLGEGYLNKGINLSAQGRNEDAFPAYNKAADIFSTNKKEGKVANVFGNIGIAYSNISNYPKAIEYQQKALDIHMARKDSVSVAHAYNSLGVNYMFLSNYPKSLEYYDKALKIYEQKDQKKSVAMTLANIGLIYNRLANYHKALEYQKRAYAINEEMDNKLLMANTIGNMGSIYDALDSLTTAREYFIRSYELYKSLGNTAGQARGLLNIGMINQEMKKYAISNDYLNQALHLFRSINDKTNKTITLNALSENYMDAPSSVWLPGDNNRAYRLKMADAYLQESLGTAREIEDVELQSFAWKDISKLYEHQGKFNKALEAYKQFTILRDSIVNDSIKQEVTQKEMLFGFEKKEALIKADNEKKQTVAAAQVRHQKLVRNITLLSAFGVLLAAAIIFLFYKRRKDAEEQKKEADIKAQVAETEMKALRSQMNPHFIFNSLNSIGDYITRNDISSANFYLGKFAKVMRMILENSEQKEVSLADDLKVLELYMQLEAVRMKEKFSYEIIIDGDIDVENTLIPPMILQPFVENSIWHGISQKNGNGKIIIRIQKQDEMLNCIVEDNGVGFDPVVAEEKTETKRSLGMKITKARLDLLNKFKKSKASIELVKQVEGVRVEVKLPLELSF</sequence>
<dbReference type="InterPro" id="IPR019734">
    <property type="entry name" value="TPR_rpt"/>
</dbReference>
<dbReference type="Gene3D" id="1.25.40.10">
    <property type="entry name" value="Tetratricopeptide repeat domain"/>
    <property type="match status" value="3"/>
</dbReference>
<dbReference type="SUPFAM" id="SSF55874">
    <property type="entry name" value="ATPase domain of HSP90 chaperone/DNA topoisomerase II/histidine kinase"/>
    <property type="match status" value="1"/>
</dbReference>
<evidence type="ECO:0000256" key="3">
    <source>
        <dbReference type="SAM" id="Phobius"/>
    </source>
</evidence>
<comment type="caution">
    <text evidence="5">The sequence shown here is derived from an EMBL/GenBank/DDBJ whole genome shotgun (WGS) entry which is preliminary data.</text>
</comment>
<feature type="repeat" description="TPR" evidence="1">
    <location>
        <begin position="121"/>
        <end position="154"/>
    </location>
</feature>
<keyword evidence="2" id="KW-0175">Coiled coil</keyword>
<evidence type="ECO:0000313" key="6">
    <source>
        <dbReference type="Proteomes" id="UP001560573"/>
    </source>
</evidence>
<feature type="repeat" description="TPR" evidence="1">
    <location>
        <begin position="201"/>
        <end position="234"/>
    </location>
</feature>
<dbReference type="EMBL" id="JAULBC010000009">
    <property type="protein sequence ID" value="MEX6690606.1"/>
    <property type="molecule type" value="Genomic_DNA"/>
</dbReference>
<protein>
    <submittedName>
        <fullName evidence="5">Tetratricopeptide repeat protein</fullName>
    </submittedName>
</protein>
<feature type="repeat" description="TPR" evidence="1">
    <location>
        <begin position="161"/>
        <end position="194"/>
    </location>
</feature>
<dbReference type="SMART" id="SM00028">
    <property type="entry name" value="TPR"/>
    <property type="match status" value="7"/>
</dbReference>
<dbReference type="InterPro" id="IPR050640">
    <property type="entry name" value="Bact_2-comp_sensor_kinase"/>
</dbReference>